<dbReference type="InterPro" id="IPR011010">
    <property type="entry name" value="DNA_brk_join_enz"/>
</dbReference>
<keyword evidence="6" id="KW-1185">Reference proteome</keyword>
<dbReference type="EMBL" id="JBBNFW010000160">
    <property type="protein sequence ID" value="MEQ2413126.1"/>
    <property type="molecule type" value="Genomic_DNA"/>
</dbReference>
<keyword evidence="3" id="KW-0233">DNA recombination</keyword>
<dbReference type="InterPro" id="IPR050090">
    <property type="entry name" value="Tyrosine_recombinase_XerCD"/>
</dbReference>
<reference evidence="5 6" key="1">
    <citation type="submission" date="2024-04" db="EMBL/GenBank/DDBJ databases">
        <title>Human intestinal bacterial collection.</title>
        <authorList>
            <person name="Pauvert C."/>
            <person name="Hitch T.C.A."/>
            <person name="Clavel T."/>
        </authorList>
    </citation>
    <scope>NUCLEOTIDE SEQUENCE [LARGE SCALE GENOMIC DNA]</scope>
    <source>
        <strain evidence="5 6">CLA-AA-H161</strain>
    </source>
</reference>
<gene>
    <name evidence="5" type="ORF">AAAX94_08845</name>
</gene>
<comment type="similarity">
    <text evidence="1">Belongs to the 'phage' integrase family.</text>
</comment>
<evidence type="ECO:0000313" key="6">
    <source>
        <dbReference type="Proteomes" id="UP001470752"/>
    </source>
</evidence>
<keyword evidence="2" id="KW-0238">DNA-binding</keyword>
<dbReference type="RefSeq" id="WP_117855384.1">
    <property type="nucleotide sequence ID" value="NZ_JBBNFW010000160.1"/>
</dbReference>
<evidence type="ECO:0000256" key="1">
    <source>
        <dbReference type="ARBA" id="ARBA00008857"/>
    </source>
</evidence>
<dbReference type="PANTHER" id="PTHR30349:SF41">
    <property type="entry name" value="INTEGRASE_RECOMBINASE PROTEIN MJ0367-RELATED"/>
    <property type="match status" value="1"/>
</dbReference>
<dbReference type="Gene3D" id="1.10.443.10">
    <property type="entry name" value="Intergrase catalytic core"/>
    <property type="match status" value="1"/>
</dbReference>
<dbReference type="Pfam" id="PF00589">
    <property type="entry name" value="Phage_integrase"/>
    <property type="match status" value="1"/>
</dbReference>
<evidence type="ECO:0000259" key="4">
    <source>
        <dbReference type="PROSITE" id="PS51898"/>
    </source>
</evidence>
<dbReference type="Proteomes" id="UP001470752">
    <property type="component" value="Unassembled WGS sequence"/>
</dbReference>
<name>A0ABV1CNA6_9FIRM</name>
<dbReference type="PROSITE" id="PS51898">
    <property type="entry name" value="TYR_RECOMBINASE"/>
    <property type="match status" value="1"/>
</dbReference>
<dbReference type="PANTHER" id="PTHR30349">
    <property type="entry name" value="PHAGE INTEGRASE-RELATED"/>
    <property type="match status" value="1"/>
</dbReference>
<dbReference type="SUPFAM" id="SSF56349">
    <property type="entry name" value="DNA breaking-rejoining enzymes"/>
    <property type="match status" value="1"/>
</dbReference>
<comment type="caution">
    <text evidence="5">The sequence shown here is derived from an EMBL/GenBank/DDBJ whole genome shotgun (WGS) entry which is preliminary data.</text>
</comment>
<sequence>MDKEIYNSIFQEEIHDLIALKRALGFSYRAEAGSLRRIDTFLCENNLSEKRISKELCDLWCRKRTYETVTNQASRISVMRVFCRYLNDIGIPAYIPPKGITRKRSRYDAHIYTDEELQSFFDAVDKSQSVPDSCPYRADVMPVFFRILYTSGMRVSELRLARIRDINFGEGYITVHEAKNHKERYVPIHPLLMDKCKELKEKIHVHSSDDEYLFMLLPGRPMTLGNVYKNFRRYLEQAGISHTGKGPRIHDFRHTYCVNLLRKWSDEGKDLIAYLPYMRTMLGHESFEETAYYLKLTAERFPYIKERMMESFPDLIREAVINEHEFY</sequence>
<accession>A0ABV1CNA6</accession>
<dbReference type="InterPro" id="IPR002104">
    <property type="entry name" value="Integrase_catalytic"/>
</dbReference>
<dbReference type="InterPro" id="IPR013762">
    <property type="entry name" value="Integrase-like_cat_sf"/>
</dbReference>
<feature type="domain" description="Tyr recombinase" evidence="4">
    <location>
        <begin position="107"/>
        <end position="306"/>
    </location>
</feature>
<proteinExistence type="inferred from homology"/>
<evidence type="ECO:0000256" key="2">
    <source>
        <dbReference type="ARBA" id="ARBA00023125"/>
    </source>
</evidence>
<evidence type="ECO:0000256" key="3">
    <source>
        <dbReference type="ARBA" id="ARBA00023172"/>
    </source>
</evidence>
<evidence type="ECO:0000313" key="5">
    <source>
        <dbReference type="EMBL" id="MEQ2413126.1"/>
    </source>
</evidence>
<organism evidence="5 6">
    <name type="scientific">Blautia acetigignens</name>
    <dbReference type="NCBI Taxonomy" id="2981783"/>
    <lineage>
        <taxon>Bacteria</taxon>
        <taxon>Bacillati</taxon>
        <taxon>Bacillota</taxon>
        <taxon>Clostridia</taxon>
        <taxon>Lachnospirales</taxon>
        <taxon>Lachnospiraceae</taxon>
        <taxon>Blautia</taxon>
    </lineage>
</organism>
<protein>
    <submittedName>
        <fullName evidence="5">Tyrosine-type recombinase/integrase</fullName>
    </submittedName>
</protein>